<dbReference type="InterPro" id="IPR025202">
    <property type="entry name" value="PLD-like_dom"/>
</dbReference>
<reference evidence="8" key="1">
    <citation type="submission" date="2016-10" db="EMBL/GenBank/DDBJ databases">
        <authorList>
            <person name="Varghese N."/>
            <person name="Submissions S."/>
        </authorList>
    </citation>
    <scope>NUCLEOTIDE SEQUENCE [LARGE SCALE GENOMIC DNA]</scope>
    <source>
        <strain evidence="8">XBD2006</strain>
    </source>
</reference>
<keyword evidence="1" id="KW-0547">Nucleotide-binding</keyword>
<dbReference type="InterPro" id="IPR027417">
    <property type="entry name" value="P-loop_NTPase"/>
</dbReference>
<evidence type="ECO:0000256" key="1">
    <source>
        <dbReference type="ARBA" id="ARBA00022741"/>
    </source>
</evidence>
<dbReference type="InterPro" id="IPR014001">
    <property type="entry name" value="Helicase_ATP-bd"/>
</dbReference>
<keyword evidence="8" id="KW-1185">Reference proteome</keyword>
<evidence type="ECO:0000259" key="6">
    <source>
        <dbReference type="PROSITE" id="PS51194"/>
    </source>
</evidence>
<dbReference type="RefSeq" id="WP_074461422.1">
    <property type="nucleotide sequence ID" value="NZ_FMUR01000004.1"/>
</dbReference>
<dbReference type="PANTHER" id="PTHR11274:SF0">
    <property type="entry name" value="GENERAL TRANSCRIPTION AND DNA REPAIR FACTOR IIH HELICASE SUBUNIT XPB"/>
    <property type="match status" value="1"/>
</dbReference>
<protein>
    <submittedName>
        <fullName evidence="7">Superfamily II DNA or RNA helicase</fullName>
    </submittedName>
</protein>
<dbReference type="InterPro" id="IPR001650">
    <property type="entry name" value="Helicase_C-like"/>
</dbReference>
<feature type="domain" description="Helicase ATP-binding" evidence="5">
    <location>
        <begin position="263"/>
        <end position="434"/>
    </location>
</feature>
<dbReference type="SMART" id="SM00487">
    <property type="entry name" value="DEXDc"/>
    <property type="match status" value="1"/>
</dbReference>
<dbReference type="SMART" id="SM00490">
    <property type="entry name" value="HELICc"/>
    <property type="match status" value="1"/>
</dbReference>
<dbReference type="Pfam" id="PF13091">
    <property type="entry name" value="PLDc_2"/>
    <property type="match status" value="1"/>
</dbReference>
<keyword evidence="3 7" id="KW-0347">Helicase</keyword>
<dbReference type="InterPro" id="IPR050615">
    <property type="entry name" value="ATP-dep_DNA_Helicase"/>
</dbReference>
<dbReference type="SUPFAM" id="SSF52540">
    <property type="entry name" value="P-loop containing nucleoside triphosphate hydrolases"/>
    <property type="match status" value="1"/>
</dbReference>
<dbReference type="InterPro" id="IPR002464">
    <property type="entry name" value="DNA/RNA_helicase_DEAH_CS"/>
</dbReference>
<dbReference type="Gene3D" id="3.30.870.10">
    <property type="entry name" value="Endonuclease Chain A"/>
    <property type="match status" value="1"/>
</dbReference>
<dbReference type="PROSITE" id="PS51192">
    <property type="entry name" value="HELICASE_ATP_BIND_1"/>
    <property type="match status" value="1"/>
</dbReference>
<dbReference type="OrthoDB" id="9802848at2"/>
<dbReference type="GO" id="GO:0004386">
    <property type="term" value="F:helicase activity"/>
    <property type="evidence" value="ECO:0007669"/>
    <property type="project" value="UniProtKB-KW"/>
</dbReference>
<organism evidence="7 8">
    <name type="scientific">Butyrivibrio hungatei</name>
    <dbReference type="NCBI Taxonomy" id="185008"/>
    <lineage>
        <taxon>Bacteria</taxon>
        <taxon>Bacillati</taxon>
        <taxon>Bacillota</taxon>
        <taxon>Clostridia</taxon>
        <taxon>Lachnospirales</taxon>
        <taxon>Lachnospiraceae</taxon>
        <taxon>Butyrivibrio</taxon>
    </lineage>
</organism>
<accession>A0A1G5BDS0</accession>
<dbReference type="Pfam" id="PF00271">
    <property type="entry name" value="Helicase_C"/>
    <property type="match status" value="1"/>
</dbReference>
<evidence type="ECO:0000256" key="2">
    <source>
        <dbReference type="ARBA" id="ARBA00022801"/>
    </source>
</evidence>
<dbReference type="Gene3D" id="3.40.50.300">
    <property type="entry name" value="P-loop containing nucleotide triphosphate hydrolases"/>
    <property type="match status" value="2"/>
</dbReference>
<dbReference type="Proteomes" id="UP000183047">
    <property type="component" value="Unassembled WGS sequence"/>
</dbReference>
<evidence type="ECO:0000313" key="8">
    <source>
        <dbReference type="Proteomes" id="UP000183047"/>
    </source>
</evidence>
<keyword evidence="2" id="KW-0378">Hydrolase</keyword>
<dbReference type="GO" id="GO:0005524">
    <property type="term" value="F:ATP binding"/>
    <property type="evidence" value="ECO:0007669"/>
    <property type="project" value="UniProtKB-KW"/>
</dbReference>
<dbReference type="AlphaFoldDB" id="A0A1G5BDS0"/>
<dbReference type="InterPro" id="IPR006935">
    <property type="entry name" value="Helicase/UvrB_N"/>
</dbReference>
<sequence>MGLQNITIQNEYNSLEEDVVREFLIPALSESNRYDRAAGYFSSSGLAKQTVGIAELVKKGGHIRIIASPELSEEDVKAIDEGYKLKASVIRESLLRSLRNPEDEYEAERLNLLSNLIAAGILDIKVALLRTESGIFHDKFGILYDENGDSVAFRGSMNETENAYYHNFETIDVYRSWVDDYRVESKKDTFNKMWDDLDSSVTTVMFTEIKDAILDRYRRDNNIDWSIDLRQFGQSKKRDKGKEWLINIPGRVHLYEYQTDAIDEWENRDFCGIYDMATGTGKTFTALASMERFEKRHGNILGIVVCPYIHLVNQWAEDVQEWGINPIICHSESPLPDWRKSLTNAFRRYKTNAKSFICLVTNDTFGDSLFTEMLNSISDSMNAVLVVDEVHNFGAQNLSKKLPENIKYRLGLSATVERYMDDEGTGAILQYFGEKCIYYPIERAIKEKALVNYEYYPIIVTLTYEELEEYRKITKQITKCIVEKNGKKKISDIGQQLLFKRTRLVAGAENKLETLKEVMLPYKDDKHLLVYCGATRGFEEYKGQKERQIDRVEKILGLEYSMSTHRFTAEEDAEQRRKIKEGFADGDYQVITAIKCLDEGVNIPNIHVAFIMASSRNPKEFIQRRGRVLRKAPGKERAIIYDFVTLPRALSEVHFGDFEADRAIVLGELARIYEFGRYSINSRVADSMIDDIQSAYDIDIFVDSLDQEMEEAYGEGRD</sequence>
<dbReference type="Pfam" id="PF04851">
    <property type="entry name" value="ResIII"/>
    <property type="match status" value="1"/>
</dbReference>
<evidence type="ECO:0000259" key="5">
    <source>
        <dbReference type="PROSITE" id="PS51192"/>
    </source>
</evidence>
<dbReference type="GO" id="GO:0016787">
    <property type="term" value="F:hydrolase activity"/>
    <property type="evidence" value="ECO:0007669"/>
    <property type="project" value="UniProtKB-KW"/>
</dbReference>
<dbReference type="PROSITE" id="PS51194">
    <property type="entry name" value="HELICASE_CTER"/>
    <property type="match status" value="1"/>
</dbReference>
<evidence type="ECO:0000256" key="3">
    <source>
        <dbReference type="ARBA" id="ARBA00022806"/>
    </source>
</evidence>
<gene>
    <name evidence="7" type="ORF">SAMN02910451_00670</name>
</gene>
<dbReference type="EMBL" id="FMUR01000004">
    <property type="protein sequence ID" value="SCX88190.1"/>
    <property type="molecule type" value="Genomic_DNA"/>
</dbReference>
<dbReference type="GO" id="GO:0003677">
    <property type="term" value="F:DNA binding"/>
    <property type="evidence" value="ECO:0007669"/>
    <property type="project" value="InterPro"/>
</dbReference>
<evidence type="ECO:0000256" key="4">
    <source>
        <dbReference type="ARBA" id="ARBA00022840"/>
    </source>
</evidence>
<feature type="domain" description="Helicase C-terminal" evidence="6">
    <location>
        <begin position="514"/>
        <end position="670"/>
    </location>
</feature>
<keyword evidence="4" id="KW-0067">ATP-binding</keyword>
<dbReference type="PROSITE" id="PS00690">
    <property type="entry name" value="DEAH_ATP_HELICASE"/>
    <property type="match status" value="1"/>
</dbReference>
<dbReference type="CDD" id="cd09179">
    <property type="entry name" value="PLDc_N_DEXD_a"/>
    <property type="match status" value="1"/>
</dbReference>
<name>A0A1G5BDS0_9FIRM</name>
<dbReference type="PANTHER" id="PTHR11274">
    <property type="entry name" value="RAD25/XP-B DNA REPAIR HELICASE"/>
    <property type="match status" value="1"/>
</dbReference>
<evidence type="ECO:0000313" key="7">
    <source>
        <dbReference type="EMBL" id="SCX88190.1"/>
    </source>
</evidence>
<proteinExistence type="predicted"/>